<dbReference type="InterPro" id="IPR001828">
    <property type="entry name" value="ANF_lig-bd_rcpt"/>
</dbReference>
<dbReference type="SUPFAM" id="SSF53822">
    <property type="entry name" value="Periplasmic binding protein-like I"/>
    <property type="match status" value="1"/>
</dbReference>
<feature type="transmembrane region" description="Helical" evidence="11">
    <location>
        <begin position="573"/>
        <end position="596"/>
    </location>
</feature>
<evidence type="ECO:0000313" key="14">
    <source>
        <dbReference type="Proteomes" id="UP000034805"/>
    </source>
</evidence>
<keyword evidence="3 11" id="KW-0812">Transmembrane</keyword>
<keyword evidence="8 13" id="KW-0675">Receptor</keyword>
<dbReference type="GO" id="GO:0005886">
    <property type="term" value="C:plasma membrane"/>
    <property type="evidence" value="ECO:0007669"/>
    <property type="project" value="UniProtKB-SubCell"/>
</dbReference>
<feature type="domain" description="G-protein coupled receptors family 3 profile" evidence="12">
    <location>
        <begin position="573"/>
        <end position="824"/>
    </location>
</feature>
<dbReference type="STRING" id="113540.ENSSFOP00015004940"/>
<evidence type="ECO:0000256" key="8">
    <source>
        <dbReference type="ARBA" id="ARBA00023170"/>
    </source>
</evidence>
<accession>A0A0P7YW95</accession>
<feature type="transmembrane region" description="Helical" evidence="11">
    <location>
        <begin position="761"/>
        <end position="783"/>
    </location>
</feature>
<keyword evidence="6" id="KW-0297">G-protein coupled receptor</keyword>
<evidence type="ECO:0000256" key="2">
    <source>
        <dbReference type="ARBA" id="ARBA00022475"/>
    </source>
</evidence>
<evidence type="ECO:0000256" key="4">
    <source>
        <dbReference type="ARBA" id="ARBA00022729"/>
    </source>
</evidence>
<dbReference type="InterPro" id="IPR017978">
    <property type="entry name" value="GPCR_3_C"/>
</dbReference>
<dbReference type="PRINTS" id="PR00248">
    <property type="entry name" value="GPCRMGR"/>
</dbReference>
<evidence type="ECO:0000256" key="9">
    <source>
        <dbReference type="ARBA" id="ARBA00023180"/>
    </source>
</evidence>
<comment type="caution">
    <text evidence="13">The sequence shown here is derived from an EMBL/GenBank/DDBJ whole genome shotgun (WGS) entry which is preliminary data.</text>
</comment>
<keyword evidence="10" id="KW-0807">Transducer</keyword>
<evidence type="ECO:0000256" key="1">
    <source>
        <dbReference type="ARBA" id="ARBA00004651"/>
    </source>
</evidence>
<gene>
    <name evidence="13" type="ORF">Z043_108561</name>
</gene>
<dbReference type="FunFam" id="3.40.50.2300:FF:000016">
    <property type="entry name" value="Taste 1 receptor member 2"/>
    <property type="match status" value="1"/>
</dbReference>
<dbReference type="Proteomes" id="UP000034805">
    <property type="component" value="Unassembled WGS sequence"/>
</dbReference>
<evidence type="ECO:0000256" key="3">
    <source>
        <dbReference type="ARBA" id="ARBA00022692"/>
    </source>
</evidence>
<keyword evidence="5 11" id="KW-1133">Transmembrane helix</keyword>
<sequence>MQQAIASYDLQLLDTVNCTDFDLTAFLGTLVMLYSIEQINNSTMLPNISLGYKIHDTCSDSPTAIRTVLGFMQDKNQPADNCSISIPCNFSTLEPRVKAVIGEESSEISTVVARLLAVPMIAQISYASTSQVLSDKSKYPSFLRTVSSDVHQAKAIVELIKTLSFHSIGLIGSDDEYGKYGIENIADGLENLTVCSAFKEILPSYFSQNDSQTQSELSEVIDKIKNSTAEAIVIFTKDLNVELILEEAARQNLSRTWIASDTWSTSTRIASMDGIRKIGRVFGFIWKTKKVPGFEEHIRSIQKKAKEDPSYWGPFLACPNTSAASDRWNCSFEVKKGEPEDDVDNDSGNDTVTCMDLGCFVQHVQMFTGEHYAIYLAVNAIAQGLRSLLRCDDVKCERNTDFYPWELHDAVSKVNFTLNDTNVAFDENGDPSIGYNILSWNTSSVEIPFEIIGEYNLCGNVTLPQSLVDEFTSIAVRPPAPRPPCPRMLRAGGSVLIGTLPLFLCFVPGLQAILGCDKQCRPGYGLKKSRGLRSRCVPTGVQCSTCEENMTSSANRSTCVSLKEKYLEWSDPAAVTLSVFSAIGILFLLSIAALLVKHRNTPIVKGAGGQSCFVTLVSLCACFCSVYTFIGRPTCLSCKVGLPLFTVCFTLSVSCIVANLFQIFVGFVFDAELSAKVRRFNRPVAIVTACMGMQGLLCLLWFVLSPPTMIEDKKDQVINLTCTRGSDIIFGIQLAYTAFLCIVCFLFAFKGKRLPDLYKNASFVTISMLIYLVVWVLFFPMYMHLMKTDVQPIEATAILVATGSLLCCHFCPKCYLILFKKEINEERAILERIRKHFENKGISTVTLGR</sequence>
<dbReference type="PANTHER" id="PTHR24061">
    <property type="entry name" value="CALCIUM-SENSING RECEPTOR-RELATED"/>
    <property type="match status" value="1"/>
</dbReference>
<evidence type="ECO:0000256" key="11">
    <source>
        <dbReference type="SAM" id="Phobius"/>
    </source>
</evidence>
<keyword evidence="9" id="KW-0325">Glycoprotein</keyword>
<feature type="transmembrane region" description="Helical" evidence="11">
    <location>
        <begin position="683"/>
        <end position="704"/>
    </location>
</feature>
<evidence type="ECO:0000256" key="5">
    <source>
        <dbReference type="ARBA" id="ARBA00022989"/>
    </source>
</evidence>
<dbReference type="AlphaFoldDB" id="A0A0P7YW95"/>
<dbReference type="InterPro" id="IPR028082">
    <property type="entry name" value="Peripla_BP_I"/>
</dbReference>
<keyword evidence="4" id="KW-0732">Signal</keyword>
<dbReference type="Pfam" id="PF01094">
    <property type="entry name" value="ANF_receptor"/>
    <property type="match status" value="1"/>
</dbReference>
<evidence type="ECO:0000256" key="7">
    <source>
        <dbReference type="ARBA" id="ARBA00023136"/>
    </source>
</evidence>
<evidence type="ECO:0000259" key="12">
    <source>
        <dbReference type="PROSITE" id="PS50259"/>
    </source>
</evidence>
<reference evidence="13 14" key="1">
    <citation type="submission" date="2015-08" db="EMBL/GenBank/DDBJ databases">
        <title>The genome of the Asian arowana (Scleropages formosus).</title>
        <authorList>
            <person name="Tan M.H."/>
            <person name="Gan H.M."/>
            <person name="Croft L.J."/>
            <person name="Austin C.M."/>
        </authorList>
    </citation>
    <scope>NUCLEOTIDE SEQUENCE [LARGE SCALE GENOMIC DNA]</scope>
    <source>
        <strain evidence="13">Aro1</strain>
    </source>
</reference>
<dbReference type="InterPro" id="IPR000068">
    <property type="entry name" value="GPCR_3_Ca_sens_rcpt-rel"/>
</dbReference>
<feature type="transmembrane region" description="Helical" evidence="11">
    <location>
        <begin position="642"/>
        <end position="671"/>
    </location>
</feature>
<dbReference type="PROSITE" id="PS50259">
    <property type="entry name" value="G_PROTEIN_RECEP_F3_4"/>
    <property type="match status" value="1"/>
</dbReference>
<protein>
    <submittedName>
        <fullName evidence="13">G-protein coupled receptor family C group 6 member A-like</fullName>
    </submittedName>
</protein>
<keyword evidence="2" id="KW-1003">Cell membrane</keyword>
<comment type="subcellular location">
    <subcellularLocation>
        <location evidence="1">Cell membrane</location>
        <topology evidence="1">Multi-pass membrane protein</topology>
    </subcellularLocation>
</comment>
<name>A0A0P7YW95_SCLFO</name>
<keyword evidence="7 11" id="KW-0472">Membrane</keyword>
<evidence type="ECO:0000313" key="13">
    <source>
        <dbReference type="EMBL" id="KPP72442.1"/>
    </source>
</evidence>
<feature type="transmembrane region" description="Helical" evidence="11">
    <location>
        <begin position="795"/>
        <end position="818"/>
    </location>
</feature>
<proteinExistence type="predicted"/>
<evidence type="ECO:0000256" key="10">
    <source>
        <dbReference type="ARBA" id="ARBA00023224"/>
    </source>
</evidence>
<dbReference type="GO" id="GO:0004930">
    <property type="term" value="F:G protein-coupled receptor activity"/>
    <property type="evidence" value="ECO:0007669"/>
    <property type="project" value="UniProtKB-KW"/>
</dbReference>
<dbReference type="Pfam" id="PF00003">
    <property type="entry name" value="7tm_3"/>
    <property type="match status" value="1"/>
</dbReference>
<evidence type="ECO:0000256" key="6">
    <source>
        <dbReference type="ARBA" id="ARBA00023040"/>
    </source>
</evidence>
<dbReference type="PANTHER" id="PTHR24061:SF506">
    <property type="entry name" value="G-PROTEIN COUPLED RECEPTOR FAMILY C GROUP 6 MEMBER A-LIKE PRECURSOR"/>
    <property type="match status" value="1"/>
</dbReference>
<dbReference type="Gene3D" id="3.40.50.2300">
    <property type="match status" value="2"/>
</dbReference>
<organism evidence="13 14">
    <name type="scientific">Scleropages formosus</name>
    <name type="common">Asian bonytongue</name>
    <name type="synonym">Osteoglossum formosum</name>
    <dbReference type="NCBI Taxonomy" id="113540"/>
    <lineage>
        <taxon>Eukaryota</taxon>
        <taxon>Metazoa</taxon>
        <taxon>Chordata</taxon>
        <taxon>Craniata</taxon>
        <taxon>Vertebrata</taxon>
        <taxon>Euteleostomi</taxon>
        <taxon>Actinopterygii</taxon>
        <taxon>Neopterygii</taxon>
        <taxon>Teleostei</taxon>
        <taxon>Osteoglossocephala</taxon>
        <taxon>Osteoglossomorpha</taxon>
        <taxon>Osteoglossiformes</taxon>
        <taxon>Osteoglossidae</taxon>
        <taxon>Scleropages</taxon>
    </lineage>
</organism>
<feature type="transmembrane region" description="Helical" evidence="11">
    <location>
        <begin position="608"/>
        <end position="630"/>
    </location>
</feature>
<dbReference type="InterPro" id="IPR000337">
    <property type="entry name" value="GPCR_3"/>
</dbReference>
<dbReference type="EMBL" id="JARO02002535">
    <property type="protein sequence ID" value="KPP72442.1"/>
    <property type="molecule type" value="Genomic_DNA"/>
</dbReference>
<feature type="transmembrane region" description="Helical" evidence="11">
    <location>
        <begin position="728"/>
        <end position="749"/>
    </location>
</feature>